<keyword evidence="2" id="KW-1185">Reference proteome</keyword>
<comment type="caution">
    <text evidence="1">The sequence shown here is derived from an EMBL/GenBank/DDBJ whole genome shotgun (WGS) entry which is preliminary data.</text>
</comment>
<dbReference type="Proteomes" id="UP000617634">
    <property type="component" value="Unassembled WGS sequence"/>
</dbReference>
<dbReference type="EMBL" id="JADZGI010000001">
    <property type="protein sequence ID" value="MBH0112363.1"/>
    <property type="molecule type" value="Genomic_DNA"/>
</dbReference>
<organism evidence="1 2">
    <name type="scientific">Novosphingobium aureum</name>
    <dbReference type="NCBI Taxonomy" id="2792964"/>
    <lineage>
        <taxon>Bacteria</taxon>
        <taxon>Pseudomonadati</taxon>
        <taxon>Pseudomonadota</taxon>
        <taxon>Alphaproteobacteria</taxon>
        <taxon>Sphingomonadales</taxon>
        <taxon>Sphingomonadaceae</taxon>
        <taxon>Novosphingobium</taxon>
    </lineage>
</organism>
<accession>A0A931HBA3</accession>
<evidence type="ECO:0000313" key="2">
    <source>
        <dbReference type="Proteomes" id="UP000617634"/>
    </source>
</evidence>
<dbReference type="AlphaFoldDB" id="A0A931HBA3"/>
<gene>
    <name evidence="1" type="ORF">I5E68_05265</name>
</gene>
<reference evidence="1" key="1">
    <citation type="submission" date="2020-11" db="EMBL/GenBank/DDBJ databases">
        <title>Novosphingobium aureum sp. nov., a marine bacterium isolated from sediment of a salt flat.</title>
        <authorList>
            <person name="Yoo Y."/>
            <person name="Kim J.-J."/>
        </authorList>
    </citation>
    <scope>NUCLEOTIDE SEQUENCE</scope>
    <source>
        <strain evidence="1">YJ-S2-02</strain>
    </source>
</reference>
<dbReference type="RefSeq" id="WP_197161604.1">
    <property type="nucleotide sequence ID" value="NZ_JADZGI010000001.1"/>
</dbReference>
<evidence type="ECO:0000313" key="1">
    <source>
        <dbReference type="EMBL" id="MBH0112363.1"/>
    </source>
</evidence>
<sequence length="144" mass="15099">MSILVATLVAAAATTGAPVHTIEHEQNGKAYSVSYVAHVETTTRQLGTGSASHRTNQRCRVSGLVTVERRIADAASGEAISTVLPGRTKLSQTRAGRCVSRDDLAAQLVAERGEDMRAHLAEVASADRPQLAATITAAKSLAEH</sequence>
<proteinExistence type="predicted"/>
<protein>
    <submittedName>
        <fullName evidence="1">Uncharacterized protein</fullName>
    </submittedName>
</protein>
<name>A0A931HBA3_9SPHN</name>